<feature type="region of interest" description="Disordered" evidence="2">
    <location>
        <begin position="128"/>
        <end position="172"/>
    </location>
</feature>
<evidence type="ECO:0000313" key="4">
    <source>
        <dbReference type="Proteomes" id="UP000596387"/>
    </source>
</evidence>
<evidence type="ECO:0000313" key="3">
    <source>
        <dbReference type="EMBL" id="QRF66797.1"/>
    </source>
</evidence>
<keyword evidence="4" id="KW-1185">Reference proteome</keyword>
<keyword evidence="1" id="KW-0175">Coiled coil</keyword>
<reference evidence="3 4" key="1">
    <citation type="submission" date="2019-12" db="EMBL/GenBank/DDBJ databases">
        <title>Complete Genome Sequence of a Quorum-Sensing Bacterium,Rhodobacteraceae bacterium C31, Isolated from a marine microalgae symbiotic bacteria.</title>
        <authorList>
            <person name="Zhang Y."/>
        </authorList>
    </citation>
    <scope>NUCLEOTIDE SEQUENCE [LARGE SCALE GENOMIC DNA]</scope>
    <source>
        <strain evidence="3 4">C31</strain>
    </source>
</reference>
<dbReference type="Gene3D" id="1.10.150.20">
    <property type="entry name" value="5' to 3' exonuclease, C-terminal subdomain"/>
    <property type="match status" value="1"/>
</dbReference>
<name>A0ABX7F950_9RHOB</name>
<dbReference type="EMBL" id="CP047166">
    <property type="protein sequence ID" value="QRF66797.1"/>
    <property type="molecule type" value="Genomic_DNA"/>
</dbReference>
<evidence type="ECO:0000256" key="1">
    <source>
        <dbReference type="SAM" id="Coils"/>
    </source>
</evidence>
<dbReference type="RefSeq" id="WP_251374048.1">
    <property type="nucleotide sequence ID" value="NZ_CP047166.1"/>
</dbReference>
<proteinExistence type="predicted"/>
<evidence type="ECO:0000256" key="2">
    <source>
        <dbReference type="SAM" id="MobiDB-lite"/>
    </source>
</evidence>
<gene>
    <name evidence="3" type="ORF">GQA70_11035</name>
</gene>
<sequence length="277" mass="28617">MTMKTPYFTMTPDYTPVVRMMAMQTAFAVETTQKMFELAMLPWKGMPTPYGLMRAGLCVSNPTAVKAMPEAPSTVEEVVKEARRVAEKAEAVIEAAAEKTEAAAEKAEAVTKLATPAPEPQAKTAVKVPAAEAKPVETKPAAPVKPAAAPAKAATTPAAPADKPVAAKTEAAAPAQAEAAKAPTAPVAAAKAAEATVAAFVEPMKLAAPKGEADDLTALNGVGPKLAEALNAQGIWHYSQIAAWTEANVAWVDENLPGVRGRASRNGWVALAATLAK</sequence>
<evidence type="ECO:0008006" key="5">
    <source>
        <dbReference type="Google" id="ProtNLM"/>
    </source>
</evidence>
<feature type="coiled-coil region" evidence="1">
    <location>
        <begin position="79"/>
        <end position="106"/>
    </location>
</feature>
<organism evidence="3 4">
    <name type="scientific">Ponticoccus alexandrii</name>
    <dbReference type="NCBI Taxonomy" id="1943633"/>
    <lineage>
        <taxon>Bacteria</taxon>
        <taxon>Pseudomonadati</taxon>
        <taxon>Pseudomonadota</taxon>
        <taxon>Alphaproteobacteria</taxon>
        <taxon>Rhodobacterales</taxon>
        <taxon>Roseobacteraceae</taxon>
        <taxon>Ponticoccus</taxon>
    </lineage>
</organism>
<dbReference type="Proteomes" id="UP000596387">
    <property type="component" value="Chromosome"/>
</dbReference>
<accession>A0ABX7F950</accession>
<protein>
    <recommendedName>
        <fullName evidence="5">NADH-quinone oxidoreductase subunit E</fullName>
    </recommendedName>
</protein>